<evidence type="ECO:0000313" key="2">
    <source>
        <dbReference type="EMBL" id="KZV36795.1"/>
    </source>
</evidence>
<feature type="region of interest" description="Disordered" evidence="1">
    <location>
        <begin position="319"/>
        <end position="351"/>
    </location>
</feature>
<dbReference type="AlphaFoldDB" id="A0A2Z7BXL0"/>
<keyword evidence="2" id="KW-0675">Receptor</keyword>
<feature type="compositionally biased region" description="Pro residues" evidence="1">
    <location>
        <begin position="334"/>
        <end position="348"/>
    </location>
</feature>
<gene>
    <name evidence="2" type="ORF">F511_20548</name>
</gene>
<feature type="compositionally biased region" description="Low complexity" evidence="1">
    <location>
        <begin position="214"/>
        <end position="227"/>
    </location>
</feature>
<feature type="region of interest" description="Disordered" evidence="1">
    <location>
        <begin position="256"/>
        <end position="280"/>
    </location>
</feature>
<dbReference type="Proteomes" id="UP000250235">
    <property type="component" value="Unassembled WGS sequence"/>
</dbReference>
<feature type="compositionally biased region" description="Low complexity" evidence="1">
    <location>
        <begin position="176"/>
        <end position="196"/>
    </location>
</feature>
<feature type="compositionally biased region" description="Basic residues" evidence="1">
    <location>
        <begin position="197"/>
        <end position="213"/>
    </location>
</feature>
<evidence type="ECO:0000313" key="3">
    <source>
        <dbReference type="Proteomes" id="UP000250235"/>
    </source>
</evidence>
<protein>
    <submittedName>
        <fullName evidence="2">Receptor-like protein 2</fullName>
    </submittedName>
</protein>
<organism evidence="2 3">
    <name type="scientific">Dorcoceras hygrometricum</name>
    <dbReference type="NCBI Taxonomy" id="472368"/>
    <lineage>
        <taxon>Eukaryota</taxon>
        <taxon>Viridiplantae</taxon>
        <taxon>Streptophyta</taxon>
        <taxon>Embryophyta</taxon>
        <taxon>Tracheophyta</taxon>
        <taxon>Spermatophyta</taxon>
        <taxon>Magnoliopsida</taxon>
        <taxon>eudicotyledons</taxon>
        <taxon>Gunneridae</taxon>
        <taxon>Pentapetalae</taxon>
        <taxon>asterids</taxon>
        <taxon>lamiids</taxon>
        <taxon>Lamiales</taxon>
        <taxon>Gesneriaceae</taxon>
        <taxon>Didymocarpoideae</taxon>
        <taxon>Trichosporeae</taxon>
        <taxon>Loxocarpinae</taxon>
        <taxon>Dorcoceras</taxon>
    </lineage>
</organism>
<feature type="region of interest" description="Disordered" evidence="1">
    <location>
        <begin position="161"/>
        <end position="232"/>
    </location>
</feature>
<dbReference type="EMBL" id="KV003214">
    <property type="protein sequence ID" value="KZV36795.1"/>
    <property type="molecule type" value="Genomic_DNA"/>
</dbReference>
<proteinExistence type="predicted"/>
<accession>A0A2Z7BXL0</accession>
<sequence>MEIKARGQIWLSQSIRSTLVGYPERIEKSCRLGELRFEMRKFLALCEPTGSRVLDLYARDLSCSNYSSEVKLIFIENMRVIERLDNSQFSHMRYGLQALAGTGFHEIERMVIQVSQLVMEMVQLIVAGEMDRVSQLSTSYADAVDKAMDIEDGLSNHKSWVQPQAAQGSRPNVLGAQPPQLPQSSQQQLQQLAQQSGRHRFRPRDHHFKKKQGSKSSGLGSSSSSSSPRATFCGQLHNQLSTLNPKAHAASLLSKASAAVASTRRRRLRRKNSFRPTRRGESVRADLVGLLVQPDEGVSDLVVDRIGVNYRNLPRRAGFLKHRLDPGTSASKHTPPPSSQKPPPPSPPRAAAAAAVFARKIVSGQLDEENPFVPISSGLLVQPDEGVSDLVVDRIGVNYHNLPRRAGFLKHRLEPGTSASKDLQVTKLDRVEVQLVDPRFHESQLFYYVSNPGNAP</sequence>
<keyword evidence="3" id="KW-1185">Reference proteome</keyword>
<reference evidence="2 3" key="1">
    <citation type="journal article" date="2015" name="Proc. Natl. Acad. Sci. U.S.A.">
        <title>The resurrection genome of Boea hygrometrica: A blueprint for survival of dehydration.</title>
        <authorList>
            <person name="Xiao L."/>
            <person name="Yang G."/>
            <person name="Zhang L."/>
            <person name="Yang X."/>
            <person name="Zhao S."/>
            <person name="Ji Z."/>
            <person name="Zhou Q."/>
            <person name="Hu M."/>
            <person name="Wang Y."/>
            <person name="Chen M."/>
            <person name="Xu Y."/>
            <person name="Jin H."/>
            <person name="Xiao X."/>
            <person name="Hu G."/>
            <person name="Bao F."/>
            <person name="Hu Y."/>
            <person name="Wan P."/>
            <person name="Li L."/>
            <person name="Deng X."/>
            <person name="Kuang T."/>
            <person name="Xiang C."/>
            <person name="Zhu J.K."/>
            <person name="Oliver M.J."/>
            <person name="He Y."/>
        </authorList>
    </citation>
    <scope>NUCLEOTIDE SEQUENCE [LARGE SCALE GENOMIC DNA]</scope>
    <source>
        <strain evidence="3">cv. XS01</strain>
    </source>
</reference>
<feature type="compositionally biased region" description="Polar residues" evidence="1">
    <location>
        <begin position="161"/>
        <end position="170"/>
    </location>
</feature>
<evidence type="ECO:0000256" key="1">
    <source>
        <dbReference type="SAM" id="MobiDB-lite"/>
    </source>
</evidence>
<feature type="compositionally biased region" description="Basic residues" evidence="1">
    <location>
        <begin position="263"/>
        <end position="277"/>
    </location>
</feature>
<name>A0A2Z7BXL0_9LAMI</name>